<dbReference type="Proteomes" id="UP001330827">
    <property type="component" value="Chromosome"/>
</dbReference>
<proteinExistence type="predicted"/>
<reference evidence="1 2" key="1">
    <citation type="submission" date="2022-10" db="EMBL/GenBank/DDBJ databases">
        <title>The complete genomes of actinobacterial strains from the NBC collection.</title>
        <authorList>
            <person name="Joergensen T.S."/>
            <person name="Alvarez Arevalo M."/>
            <person name="Sterndorff E.B."/>
            <person name="Faurdal D."/>
            <person name="Vuksanovic O."/>
            <person name="Mourched A.-S."/>
            <person name="Charusanti P."/>
            <person name="Shaw S."/>
            <person name="Blin K."/>
            <person name="Weber T."/>
        </authorList>
    </citation>
    <scope>NUCLEOTIDE SEQUENCE [LARGE SCALE GENOMIC DNA]</scope>
    <source>
        <strain evidence="1 2">NBC 01769</strain>
    </source>
</reference>
<dbReference type="Gene3D" id="3.40.50.1820">
    <property type="entry name" value="alpha/beta hydrolase"/>
    <property type="match status" value="1"/>
</dbReference>
<organism evidence="1 2">
    <name type="scientific">Streptomyces brevispora</name>
    <dbReference type="NCBI Taxonomy" id="887462"/>
    <lineage>
        <taxon>Bacteria</taxon>
        <taxon>Bacillati</taxon>
        <taxon>Actinomycetota</taxon>
        <taxon>Actinomycetes</taxon>
        <taxon>Kitasatosporales</taxon>
        <taxon>Streptomycetaceae</taxon>
        <taxon>Streptomyces</taxon>
    </lineage>
</organism>
<dbReference type="EMBL" id="CP109114">
    <property type="protein sequence ID" value="WSC17139.1"/>
    <property type="molecule type" value="Genomic_DNA"/>
</dbReference>
<evidence type="ECO:0000313" key="1">
    <source>
        <dbReference type="EMBL" id="WSC17139.1"/>
    </source>
</evidence>
<protein>
    <recommendedName>
        <fullName evidence="3">Alpha/beta hydrolase family protein</fullName>
    </recommendedName>
</protein>
<keyword evidence="2" id="KW-1185">Reference proteome</keyword>
<dbReference type="InterPro" id="IPR029058">
    <property type="entry name" value="AB_hydrolase_fold"/>
</dbReference>
<accession>A0ABZ1GB36</accession>
<evidence type="ECO:0008006" key="3">
    <source>
        <dbReference type="Google" id="ProtNLM"/>
    </source>
</evidence>
<dbReference type="SUPFAM" id="SSF53474">
    <property type="entry name" value="alpha/beta-Hydrolases"/>
    <property type="match status" value="1"/>
</dbReference>
<gene>
    <name evidence="1" type="ORF">OIE64_32845</name>
</gene>
<dbReference type="RefSeq" id="WP_326596641.1">
    <property type="nucleotide sequence ID" value="NZ_CP109114.1"/>
</dbReference>
<name>A0ABZ1GB36_9ACTN</name>
<evidence type="ECO:0000313" key="2">
    <source>
        <dbReference type="Proteomes" id="UP001330827"/>
    </source>
</evidence>
<sequence>MLLPDCLSRLQARPPRAGTPGSISLPATVSFTLESPRGLRTRGPWTASVAYERTGAGAPLLLHRIGHHRQAWDPAVPVLAVERDVIAVDLPGFGVSPALPDAP</sequence>